<feature type="region of interest" description="Disordered" evidence="1">
    <location>
        <begin position="196"/>
        <end position="274"/>
    </location>
</feature>
<feature type="compositionally biased region" description="Basic residues" evidence="1">
    <location>
        <begin position="262"/>
        <end position="274"/>
    </location>
</feature>
<dbReference type="Proteomes" id="UP001197247">
    <property type="component" value="Unassembled WGS sequence"/>
</dbReference>
<protein>
    <submittedName>
        <fullName evidence="2">Uncharacterized protein</fullName>
    </submittedName>
</protein>
<keyword evidence="3" id="KW-1185">Reference proteome</keyword>
<gene>
    <name evidence="2" type="ORF">KIH74_20655</name>
</gene>
<feature type="compositionally biased region" description="Low complexity" evidence="1">
    <location>
        <begin position="198"/>
        <end position="217"/>
    </location>
</feature>
<name>A0ABS5TJS7_9ACTN</name>
<proteinExistence type="predicted"/>
<dbReference type="EMBL" id="JAHBAY010000008">
    <property type="protein sequence ID" value="MBT0771361.1"/>
    <property type="molecule type" value="Genomic_DNA"/>
</dbReference>
<dbReference type="RefSeq" id="WP_214157648.1">
    <property type="nucleotide sequence ID" value="NZ_JAHBAY010000008.1"/>
</dbReference>
<feature type="region of interest" description="Disordered" evidence="1">
    <location>
        <begin position="99"/>
        <end position="135"/>
    </location>
</feature>
<evidence type="ECO:0000313" key="2">
    <source>
        <dbReference type="EMBL" id="MBT0771361.1"/>
    </source>
</evidence>
<evidence type="ECO:0000256" key="1">
    <source>
        <dbReference type="SAM" id="MobiDB-lite"/>
    </source>
</evidence>
<reference evidence="2 3" key="1">
    <citation type="submission" date="2021-05" db="EMBL/GenBank/DDBJ databases">
        <title>Kineosporia and Streptomyces sp. nov. two new marine actinobacteria isolated from Coral.</title>
        <authorList>
            <person name="Buangrab K."/>
            <person name="Sutthacheep M."/>
            <person name="Yeemin T."/>
            <person name="Harunari E."/>
            <person name="Igarashi Y."/>
            <person name="Kanchanasin P."/>
            <person name="Tanasupawat S."/>
            <person name="Phongsopitanun W."/>
        </authorList>
    </citation>
    <scope>NUCLEOTIDE SEQUENCE [LARGE SCALE GENOMIC DNA]</scope>
    <source>
        <strain evidence="2 3">J2-2</strain>
    </source>
</reference>
<evidence type="ECO:0000313" key="3">
    <source>
        <dbReference type="Proteomes" id="UP001197247"/>
    </source>
</evidence>
<organism evidence="2 3">
    <name type="scientific">Kineosporia corallincola</name>
    <dbReference type="NCBI Taxonomy" id="2835133"/>
    <lineage>
        <taxon>Bacteria</taxon>
        <taxon>Bacillati</taxon>
        <taxon>Actinomycetota</taxon>
        <taxon>Actinomycetes</taxon>
        <taxon>Kineosporiales</taxon>
        <taxon>Kineosporiaceae</taxon>
        <taxon>Kineosporia</taxon>
    </lineage>
</organism>
<accession>A0ABS5TJS7</accession>
<sequence length="274" mass="29483">MGLKIKTLKLPFVRISTSKAGRRSYAWRVGAWSYNSGTGRQSLKLSRNVRWESKTKAEKAKTRKAKDARSAERRAWEKKLAAGQVGGVNIPADVLARANQSGTARKPREQRANSAAPGARAGGRFGGGTVHRQTPQQIERAERARAQRQALEQERRDRAAQMTAALRADGTPEDRIPAIVALDWTAHQVAVLGRRKNTPPVNVPDAAAPAASSTGPDDTSVAPAAGGRMCGAPTQDGTPCRNAAGGCPHHKGNRTNSTTNRAARRPARPRTRRT</sequence>
<feature type="compositionally biased region" description="Gly residues" evidence="1">
    <location>
        <begin position="120"/>
        <end position="129"/>
    </location>
</feature>
<comment type="caution">
    <text evidence="2">The sequence shown here is derived from an EMBL/GenBank/DDBJ whole genome shotgun (WGS) entry which is preliminary data.</text>
</comment>